<comment type="similarity">
    <text evidence="8">Belongs to the Nth/MutY family.</text>
</comment>
<keyword evidence="8" id="KW-0238">DNA-binding</keyword>
<evidence type="ECO:0000256" key="9">
    <source>
        <dbReference type="SAM" id="MobiDB-lite"/>
    </source>
</evidence>
<keyword evidence="3 8" id="KW-0227">DNA damage</keyword>
<dbReference type="InterPro" id="IPR003651">
    <property type="entry name" value="Endonuclease3_FeS-loop_motif"/>
</dbReference>
<name>A0ABX7NLL7_9BACT</name>
<gene>
    <name evidence="8 11" type="primary">nth</name>
    <name evidence="11" type="ORF">JY651_31295</name>
</gene>
<feature type="binding site" evidence="8">
    <location>
        <position position="221"/>
    </location>
    <ligand>
        <name>[4Fe-4S] cluster</name>
        <dbReference type="ChEBI" id="CHEBI:49883"/>
    </ligand>
</feature>
<evidence type="ECO:0000256" key="1">
    <source>
        <dbReference type="ARBA" id="ARBA00022485"/>
    </source>
</evidence>
<dbReference type="CDD" id="cd00056">
    <property type="entry name" value="ENDO3c"/>
    <property type="match status" value="1"/>
</dbReference>
<dbReference type="EMBL" id="CP071090">
    <property type="protein sequence ID" value="QSQ19757.1"/>
    <property type="molecule type" value="Genomic_DNA"/>
</dbReference>
<dbReference type="SUPFAM" id="SSF48150">
    <property type="entry name" value="DNA-glycosylase"/>
    <property type="match status" value="1"/>
</dbReference>
<dbReference type="InterPro" id="IPR003265">
    <property type="entry name" value="HhH-GPD_domain"/>
</dbReference>
<keyword evidence="2 8" id="KW-0479">Metal-binding</keyword>
<feature type="binding site" evidence="8">
    <location>
        <position position="230"/>
    </location>
    <ligand>
        <name>[4Fe-4S] cluster</name>
        <dbReference type="ChEBI" id="CHEBI:49883"/>
    </ligand>
</feature>
<comment type="cofactor">
    <cofactor evidence="8">
        <name>[4Fe-4S] cluster</name>
        <dbReference type="ChEBI" id="CHEBI:49883"/>
    </cofactor>
    <text evidence="8">Binds 1 [4Fe-4S] cluster.</text>
</comment>
<dbReference type="Pfam" id="PF10576">
    <property type="entry name" value="EndIII_4Fe-2S"/>
    <property type="match status" value="1"/>
</dbReference>
<feature type="compositionally biased region" description="Basic and acidic residues" evidence="9">
    <location>
        <begin position="238"/>
        <end position="268"/>
    </location>
</feature>
<keyword evidence="11" id="KW-0255">Endonuclease</keyword>
<keyword evidence="6 8" id="KW-0411">Iron-sulfur</keyword>
<reference evidence="11 12" key="1">
    <citation type="submission" date="2021-02" db="EMBL/GenBank/DDBJ databases">
        <title>De Novo genome assembly of isolated myxobacteria.</title>
        <authorList>
            <person name="Stevens D.C."/>
        </authorList>
    </citation>
    <scope>NUCLEOTIDE SEQUENCE [LARGE SCALE GENOMIC DNA]</scope>
    <source>
        <strain evidence="12">SCPEA02</strain>
    </source>
</reference>
<keyword evidence="7 8" id="KW-0326">Glycosidase</keyword>
<keyword evidence="8" id="KW-0456">Lyase</keyword>
<sequence length="298" mass="32406">MDGPQAVLGLASGVTYNGRVPGRETAAEKKKRALLVMDRLQADMPDARIELDYQTPLELLVAVILSAQCTDKRVNMVTPALFQRFPDARAYATAEPTDVEPFIRTCGLYRAKAKNIVAAARALVQEHAGQVPLQRGVLEQLPGVGRKTAGVVCIHLGGDAAFPVDTHVKRLAYRLGFTTQEDPDKVELDMQAVLPPERWTLGHQLLVWHGRRTCFARSPECGRCVVADVCPKKGVRTRAGEAEPREKAPAAAEPREKAPAAAEPREKAPAPTKPRKQKAPALEAAASERPARPARART</sequence>
<dbReference type="SMART" id="SM00478">
    <property type="entry name" value="ENDO3c"/>
    <property type="match status" value="1"/>
</dbReference>
<evidence type="ECO:0000256" key="8">
    <source>
        <dbReference type="HAMAP-Rule" id="MF_00942"/>
    </source>
</evidence>
<dbReference type="PANTHER" id="PTHR10359:SF18">
    <property type="entry name" value="ENDONUCLEASE III"/>
    <property type="match status" value="1"/>
</dbReference>
<accession>A0ABX7NLL7</accession>
<dbReference type="Gene3D" id="1.10.1670.10">
    <property type="entry name" value="Helix-hairpin-Helix base-excision DNA repair enzymes (C-terminal)"/>
    <property type="match status" value="1"/>
</dbReference>
<keyword evidence="1 8" id="KW-0004">4Fe-4S</keyword>
<dbReference type="Pfam" id="PF00730">
    <property type="entry name" value="HhH-GPD"/>
    <property type="match status" value="1"/>
</dbReference>
<evidence type="ECO:0000256" key="4">
    <source>
        <dbReference type="ARBA" id="ARBA00022801"/>
    </source>
</evidence>
<keyword evidence="12" id="KW-1185">Reference proteome</keyword>
<keyword evidence="11" id="KW-0540">Nuclease</keyword>
<evidence type="ECO:0000256" key="3">
    <source>
        <dbReference type="ARBA" id="ARBA00022763"/>
    </source>
</evidence>
<dbReference type="HAMAP" id="MF_00942">
    <property type="entry name" value="Nth"/>
    <property type="match status" value="1"/>
</dbReference>
<organism evidence="11 12">
    <name type="scientific">Pyxidicoccus parkwayensis</name>
    <dbReference type="NCBI Taxonomy" id="2813578"/>
    <lineage>
        <taxon>Bacteria</taxon>
        <taxon>Pseudomonadati</taxon>
        <taxon>Myxococcota</taxon>
        <taxon>Myxococcia</taxon>
        <taxon>Myxococcales</taxon>
        <taxon>Cystobacterineae</taxon>
        <taxon>Myxococcaceae</taxon>
        <taxon>Pyxidicoccus</taxon>
    </lineage>
</organism>
<feature type="compositionally biased region" description="Low complexity" evidence="9">
    <location>
        <begin position="279"/>
        <end position="288"/>
    </location>
</feature>
<keyword evidence="4 8" id="KW-0378">Hydrolase</keyword>
<feature type="binding site" evidence="8">
    <location>
        <position position="224"/>
    </location>
    <ligand>
        <name>[4Fe-4S] cluster</name>
        <dbReference type="ChEBI" id="CHEBI:49883"/>
    </ligand>
</feature>
<evidence type="ECO:0000313" key="11">
    <source>
        <dbReference type="EMBL" id="QSQ19757.1"/>
    </source>
</evidence>
<evidence type="ECO:0000313" key="12">
    <source>
        <dbReference type="Proteomes" id="UP000662747"/>
    </source>
</evidence>
<evidence type="ECO:0000256" key="5">
    <source>
        <dbReference type="ARBA" id="ARBA00023004"/>
    </source>
</evidence>
<dbReference type="Gene3D" id="1.10.340.30">
    <property type="entry name" value="Hypothetical protein, domain 2"/>
    <property type="match status" value="1"/>
</dbReference>
<dbReference type="Proteomes" id="UP000662747">
    <property type="component" value="Chromosome"/>
</dbReference>
<proteinExistence type="inferred from homology"/>
<keyword evidence="8" id="KW-0234">DNA repair</keyword>
<comment type="catalytic activity">
    <reaction evidence="8">
        <text>2'-deoxyribonucleotide-(2'-deoxyribose 5'-phosphate)-2'-deoxyribonucleotide-DNA = a 3'-end 2'-deoxyribonucleotide-(2,3-dehydro-2,3-deoxyribose 5'-phosphate)-DNA + a 5'-end 5'-phospho-2'-deoxyribonucleoside-DNA + H(+)</text>
        <dbReference type="Rhea" id="RHEA:66592"/>
        <dbReference type="Rhea" id="RHEA-COMP:13180"/>
        <dbReference type="Rhea" id="RHEA-COMP:16897"/>
        <dbReference type="Rhea" id="RHEA-COMP:17067"/>
        <dbReference type="ChEBI" id="CHEBI:15378"/>
        <dbReference type="ChEBI" id="CHEBI:136412"/>
        <dbReference type="ChEBI" id="CHEBI:157695"/>
        <dbReference type="ChEBI" id="CHEBI:167181"/>
        <dbReference type="EC" id="4.2.99.18"/>
    </reaction>
</comment>
<feature type="binding site" evidence="8">
    <location>
        <position position="214"/>
    </location>
    <ligand>
        <name>[4Fe-4S] cluster</name>
        <dbReference type="ChEBI" id="CHEBI:49883"/>
    </ligand>
</feature>
<keyword evidence="5 8" id="KW-0408">Iron</keyword>
<dbReference type="InterPro" id="IPR011257">
    <property type="entry name" value="DNA_glycosylase"/>
</dbReference>
<feature type="region of interest" description="Disordered" evidence="9">
    <location>
        <begin position="237"/>
        <end position="298"/>
    </location>
</feature>
<feature type="domain" description="HhH-GPD" evidence="10">
    <location>
        <begin position="65"/>
        <end position="212"/>
    </location>
</feature>
<evidence type="ECO:0000256" key="6">
    <source>
        <dbReference type="ARBA" id="ARBA00023014"/>
    </source>
</evidence>
<dbReference type="InterPro" id="IPR023170">
    <property type="entry name" value="HhH_base_excis_C"/>
</dbReference>
<evidence type="ECO:0000259" key="10">
    <source>
        <dbReference type="SMART" id="SM00478"/>
    </source>
</evidence>
<protein>
    <recommendedName>
        <fullName evidence="8">Endonuclease III</fullName>
        <ecNumber evidence="8">4.2.99.18</ecNumber>
    </recommendedName>
    <alternativeName>
        <fullName evidence="8">DNA-(apurinic or apyrimidinic site) lyase</fullName>
    </alternativeName>
</protein>
<comment type="function">
    <text evidence="8">DNA repair enzyme that has both DNA N-glycosylase activity and AP-lyase activity. The DNA N-glycosylase activity releases various damaged pyrimidines from DNA by cleaving the N-glycosidic bond, leaving an AP (apurinic/apyrimidinic) site. The AP-lyase activity cleaves the phosphodiester bond 3' to the AP site by a beta-elimination, leaving a 3'-terminal unsaturated sugar and a product with a terminal 5'-phosphate.</text>
</comment>
<dbReference type="EC" id="4.2.99.18" evidence="8"/>
<dbReference type="NCBIfam" id="TIGR01083">
    <property type="entry name" value="nth"/>
    <property type="match status" value="1"/>
</dbReference>
<dbReference type="GO" id="GO:0004519">
    <property type="term" value="F:endonuclease activity"/>
    <property type="evidence" value="ECO:0007669"/>
    <property type="project" value="UniProtKB-KW"/>
</dbReference>
<evidence type="ECO:0000256" key="7">
    <source>
        <dbReference type="ARBA" id="ARBA00023295"/>
    </source>
</evidence>
<dbReference type="InterPro" id="IPR005759">
    <property type="entry name" value="Nth"/>
</dbReference>
<evidence type="ECO:0000256" key="2">
    <source>
        <dbReference type="ARBA" id="ARBA00022723"/>
    </source>
</evidence>
<dbReference type="PANTHER" id="PTHR10359">
    <property type="entry name" value="A/G-SPECIFIC ADENINE GLYCOSYLASE/ENDONUCLEASE III"/>
    <property type="match status" value="1"/>
</dbReference>